<feature type="transmembrane region" description="Helical" evidence="9">
    <location>
        <begin position="115"/>
        <end position="141"/>
    </location>
</feature>
<dbReference type="FunFam" id="1.10.357.140:FF:000008">
    <property type="entry name" value="4-hydroxybenzoate octaprenyltransferase"/>
    <property type="match status" value="1"/>
</dbReference>
<feature type="transmembrane region" description="Helical" evidence="9">
    <location>
        <begin position="173"/>
        <end position="192"/>
    </location>
</feature>
<name>A0A6A6HGR2_VIRVR</name>
<feature type="transmembrane region" description="Helical" evidence="9">
    <location>
        <begin position="310"/>
        <end position="329"/>
    </location>
</feature>
<evidence type="ECO:0000256" key="1">
    <source>
        <dbReference type="ARBA" id="ARBA00001946"/>
    </source>
</evidence>
<dbReference type="Pfam" id="PF01040">
    <property type="entry name" value="UbiA"/>
    <property type="match status" value="1"/>
</dbReference>
<dbReference type="InterPro" id="IPR030470">
    <property type="entry name" value="UbiA_prenylTrfase_CS"/>
</dbReference>
<dbReference type="PANTHER" id="PTHR11048">
    <property type="entry name" value="PRENYLTRANSFERASES"/>
    <property type="match status" value="1"/>
</dbReference>
<evidence type="ECO:0000313" key="11">
    <source>
        <dbReference type="Proteomes" id="UP000800092"/>
    </source>
</evidence>
<keyword evidence="8 9" id="KW-0472">Membrane</keyword>
<organism evidence="10 11">
    <name type="scientific">Viridothelium virens</name>
    <name type="common">Speckled blister lichen</name>
    <name type="synonym">Trypethelium virens</name>
    <dbReference type="NCBI Taxonomy" id="1048519"/>
    <lineage>
        <taxon>Eukaryota</taxon>
        <taxon>Fungi</taxon>
        <taxon>Dikarya</taxon>
        <taxon>Ascomycota</taxon>
        <taxon>Pezizomycotina</taxon>
        <taxon>Dothideomycetes</taxon>
        <taxon>Dothideomycetes incertae sedis</taxon>
        <taxon>Trypetheliales</taxon>
        <taxon>Trypetheliaceae</taxon>
        <taxon>Viridothelium</taxon>
    </lineage>
</organism>
<dbReference type="HAMAP" id="MF_01635">
    <property type="entry name" value="UbiA"/>
    <property type="match status" value="1"/>
</dbReference>
<dbReference type="Proteomes" id="UP000800092">
    <property type="component" value="Unassembled WGS sequence"/>
</dbReference>
<proteinExistence type="inferred from homology"/>
<dbReference type="GO" id="GO:0016114">
    <property type="term" value="P:terpenoid biosynthetic process"/>
    <property type="evidence" value="ECO:0007669"/>
    <property type="project" value="UniProtKB-UniPathway"/>
</dbReference>
<accession>A0A6A6HGR2</accession>
<feature type="transmembrane region" description="Helical" evidence="9">
    <location>
        <begin position="204"/>
        <end position="224"/>
    </location>
</feature>
<dbReference type="CDD" id="cd13959">
    <property type="entry name" value="PT_UbiA_COQ2"/>
    <property type="match status" value="1"/>
</dbReference>
<feature type="non-terminal residue" evidence="10">
    <location>
        <position position="1"/>
    </location>
</feature>
<evidence type="ECO:0000256" key="2">
    <source>
        <dbReference type="ARBA" id="ARBA00004141"/>
    </source>
</evidence>
<evidence type="ECO:0000256" key="4">
    <source>
        <dbReference type="ARBA" id="ARBA00005985"/>
    </source>
</evidence>
<dbReference type="GO" id="GO:0006744">
    <property type="term" value="P:ubiquinone biosynthetic process"/>
    <property type="evidence" value="ECO:0007669"/>
    <property type="project" value="TreeGrafter"/>
</dbReference>
<sequence length="331" mass="35370">RSSVSQSVPPAPTEPTYQAPSNGVLALLPEKAVPYAELMRLEKPTGLYLFYFPYLFGITFAACNVEPTVAPVTVFSTSLLLFVGTIIMRGAACTWNDTHDRNFDRQVARTRFRPIARGAVTPLQAHAFTLAQAAVGIATLASMPANVSLYAAPNVALLGFYPFAKRITNYPQVILGFPVAWGIFMGSAALGFDPIVTWIAEGNLHGIGAAFGCLYASNLVWTIIYDTIYAHQDVEDDKKAGVKSIAVKHKTNTKPLLSALSVVQMSTLVAAGVLSGMGPVYYVVSCGGASASLAAMVWNVELGSPKSCMWWFKNGALLVGGTITLGLFGEY</sequence>
<dbReference type="PROSITE" id="PS00943">
    <property type="entry name" value="UBIA"/>
    <property type="match status" value="1"/>
</dbReference>
<keyword evidence="5 10" id="KW-0808">Transferase</keyword>
<comment type="subcellular location">
    <subcellularLocation>
        <location evidence="2">Membrane</location>
        <topology evidence="2">Multi-pass membrane protein</topology>
    </subcellularLocation>
</comment>
<dbReference type="PANTHER" id="PTHR11048:SF39">
    <property type="entry name" value="POLYPRENYL TRANSFERASE AUSN"/>
    <property type="match status" value="1"/>
</dbReference>
<feature type="transmembrane region" description="Helical" evidence="9">
    <location>
        <begin position="280"/>
        <end position="298"/>
    </location>
</feature>
<gene>
    <name evidence="10" type="ORF">EV356DRAFT_422037</name>
</gene>
<dbReference type="OrthoDB" id="18170at2759"/>
<evidence type="ECO:0000256" key="9">
    <source>
        <dbReference type="SAM" id="Phobius"/>
    </source>
</evidence>
<dbReference type="GO" id="GO:0008412">
    <property type="term" value="F:4-hydroxybenzoate polyprenyltransferase activity"/>
    <property type="evidence" value="ECO:0007669"/>
    <property type="project" value="TreeGrafter"/>
</dbReference>
<evidence type="ECO:0000256" key="8">
    <source>
        <dbReference type="ARBA" id="ARBA00023136"/>
    </source>
</evidence>
<evidence type="ECO:0000313" key="10">
    <source>
        <dbReference type="EMBL" id="KAF2236999.1"/>
    </source>
</evidence>
<comment type="similarity">
    <text evidence="4">Belongs to the UbiA prenyltransferase family.</text>
</comment>
<feature type="non-terminal residue" evidence="10">
    <location>
        <position position="331"/>
    </location>
</feature>
<dbReference type="InterPro" id="IPR000537">
    <property type="entry name" value="UbiA_prenyltransferase"/>
</dbReference>
<dbReference type="FunFam" id="1.20.120.1780:FF:000001">
    <property type="entry name" value="4-hydroxybenzoate octaprenyltransferase"/>
    <property type="match status" value="1"/>
</dbReference>
<dbReference type="AlphaFoldDB" id="A0A6A6HGR2"/>
<comment type="pathway">
    <text evidence="3">Secondary metabolite biosynthesis; terpenoid biosynthesis.</text>
</comment>
<feature type="transmembrane region" description="Helical" evidence="9">
    <location>
        <begin position="74"/>
        <end position="95"/>
    </location>
</feature>
<dbReference type="EMBL" id="ML991782">
    <property type="protein sequence ID" value="KAF2236999.1"/>
    <property type="molecule type" value="Genomic_DNA"/>
</dbReference>
<keyword evidence="6 9" id="KW-0812">Transmembrane</keyword>
<evidence type="ECO:0000256" key="3">
    <source>
        <dbReference type="ARBA" id="ARBA00004721"/>
    </source>
</evidence>
<comment type="cofactor">
    <cofactor evidence="1">
        <name>Mg(2+)</name>
        <dbReference type="ChEBI" id="CHEBI:18420"/>
    </cofactor>
</comment>
<dbReference type="InterPro" id="IPR039653">
    <property type="entry name" value="Prenyltransferase"/>
</dbReference>
<feature type="transmembrane region" description="Helical" evidence="9">
    <location>
        <begin position="256"/>
        <end position="274"/>
    </location>
</feature>
<dbReference type="UniPathway" id="UPA00213"/>
<evidence type="ECO:0000256" key="6">
    <source>
        <dbReference type="ARBA" id="ARBA00022692"/>
    </source>
</evidence>
<dbReference type="InterPro" id="IPR006370">
    <property type="entry name" value="HB_polyprenyltransferase-like"/>
</dbReference>
<feature type="transmembrane region" description="Helical" evidence="9">
    <location>
        <begin position="45"/>
        <end position="62"/>
    </location>
</feature>
<keyword evidence="11" id="KW-1185">Reference proteome</keyword>
<keyword evidence="7 9" id="KW-1133">Transmembrane helix</keyword>
<dbReference type="GO" id="GO:0005743">
    <property type="term" value="C:mitochondrial inner membrane"/>
    <property type="evidence" value="ECO:0007669"/>
    <property type="project" value="TreeGrafter"/>
</dbReference>
<dbReference type="Gene3D" id="1.10.357.140">
    <property type="entry name" value="UbiA prenyltransferase"/>
    <property type="match status" value="1"/>
</dbReference>
<protein>
    <submittedName>
        <fullName evidence="10">4-hydroxybenzoate polyprenyl transferase</fullName>
    </submittedName>
</protein>
<evidence type="ECO:0000256" key="7">
    <source>
        <dbReference type="ARBA" id="ARBA00022989"/>
    </source>
</evidence>
<reference evidence="10" key="1">
    <citation type="journal article" date="2020" name="Stud. Mycol.">
        <title>101 Dothideomycetes genomes: a test case for predicting lifestyles and emergence of pathogens.</title>
        <authorList>
            <person name="Haridas S."/>
            <person name="Albert R."/>
            <person name="Binder M."/>
            <person name="Bloem J."/>
            <person name="Labutti K."/>
            <person name="Salamov A."/>
            <person name="Andreopoulos B."/>
            <person name="Baker S."/>
            <person name="Barry K."/>
            <person name="Bills G."/>
            <person name="Bluhm B."/>
            <person name="Cannon C."/>
            <person name="Castanera R."/>
            <person name="Culley D."/>
            <person name="Daum C."/>
            <person name="Ezra D."/>
            <person name="Gonzalez J."/>
            <person name="Henrissat B."/>
            <person name="Kuo A."/>
            <person name="Liang C."/>
            <person name="Lipzen A."/>
            <person name="Lutzoni F."/>
            <person name="Magnuson J."/>
            <person name="Mondo S."/>
            <person name="Nolan M."/>
            <person name="Ohm R."/>
            <person name="Pangilinan J."/>
            <person name="Park H.-J."/>
            <person name="Ramirez L."/>
            <person name="Alfaro M."/>
            <person name="Sun H."/>
            <person name="Tritt A."/>
            <person name="Yoshinaga Y."/>
            <person name="Zwiers L.-H."/>
            <person name="Turgeon B."/>
            <person name="Goodwin S."/>
            <person name="Spatafora J."/>
            <person name="Crous P."/>
            <person name="Grigoriev I."/>
        </authorList>
    </citation>
    <scope>NUCLEOTIDE SEQUENCE</scope>
    <source>
        <strain evidence="10">Tuck. ex Michener</strain>
    </source>
</reference>
<dbReference type="Gene3D" id="1.20.120.1780">
    <property type="entry name" value="UbiA prenyltransferase"/>
    <property type="match status" value="1"/>
</dbReference>
<dbReference type="InterPro" id="IPR044878">
    <property type="entry name" value="UbiA_sf"/>
</dbReference>
<evidence type="ECO:0000256" key="5">
    <source>
        <dbReference type="ARBA" id="ARBA00022679"/>
    </source>
</evidence>